<protein>
    <submittedName>
        <fullName evidence="2">DM13 domain-containing protein</fullName>
    </submittedName>
</protein>
<dbReference type="PROSITE" id="PS51257">
    <property type="entry name" value="PROKAR_LIPOPROTEIN"/>
    <property type="match status" value="1"/>
</dbReference>
<feature type="domain" description="DM13" evidence="1">
    <location>
        <begin position="35"/>
        <end position="138"/>
    </location>
</feature>
<name>A0ABS9BGQ8_9BACT</name>
<proteinExistence type="predicted"/>
<dbReference type="Pfam" id="PF10517">
    <property type="entry name" value="DM13"/>
    <property type="match status" value="1"/>
</dbReference>
<dbReference type="PROSITE" id="PS51549">
    <property type="entry name" value="DM13"/>
    <property type="match status" value="1"/>
</dbReference>
<sequence>MKSKLLWVLFTLLFISCSKEKETATDISNDIIPANSVELYDGDFVSAAHPTSGKARIVSAEGKWYLVLENFSTDRGPDLKLYLSSNRGAAQFVNLGNLKSTNGQQVYAISGMPDPKEYPYVLIWCQQFSVLFGVARLS</sequence>
<accession>A0ABS9BGQ8</accession>
<dbReference type="RefSeq" id="WP_234865828.1">
    <property type="nucleotide sequence ID" value="NZ_JAKEVY010000002.1"/>
</dbReference>
<dbReference type="Proteomes" id="UP001200145">
    <property type="component" value="Unassembled WGS sequence"/>
</dbReference>
<gene>
    <name evidence="2" type="ORF">L0U88_09580</name>
</gene>
<comment type="caution">
    <text evidence="2">The sequence shown here is derived from an EMBL/GenBank/DDBJ whole genome shotgun (WGS) entry which is preliminary data.</text>
</comment>
<evidence type="ECO:0000313" key="3">
    <source>
        <dbReference type="Proteomes" id="UP001200145"/>
    </source>
</evidence>
<organism evidence="2 3">
    <name type="scientific">Flavihumibacter fluminis</name>
    <dbReference type="NCBI Taxonomy" id="2909236"/>
    <lineage>
        <taxon>Bacteria</taxon>
        <taxon>Pseudomonadati</taxon>
        <taxon>Bacteroidota</taxon>
        <taxon>Chitinophagia</taxon>
        <taxon>Chitinophagales</taxon>
        <taxon>Chitinophagaceae</taxon>
        <taxon>Flavihumibacter</taxon>
    </lineage>
</organism>
<evidence type="ECO:0000259" key="1">
    <source>
        <dbReference type="PROSITE" id="PS51549"/>
    </source>
</evidence>
<keyword evidence="3" id="KW-1185">Reference proteome</keyword>
<reference evidence="2 3" key="1">
    <citation type="submission" date="2022-01" db="EMBL/GenBank/DDBJ databases">
        <title>Flavihumibacter sp. nov., isolated from sediment of a river.</title>
        <authorList>
            <person name="Liu H."/>
        </authorList>
    </citation>
    <scope>NUCLEOTIDE SEQUENCE [LARGE SCALE GENOMIC DNA]</scope>
    <source>
        <strain evidence="2 3">RY-1</strain>
    </source>
</reference>
<dbReference type="EMBL" id="JAKEVY010000002">
    <property type="protein sequence ID" value="MCF1714876.1"/>
    <property type="molecule type" value="Genomic_DNA"/>
</dbReference>
<evidence type="ECO:0000313" key="2">
    <source>
        <dbReference type="EMBL" id="MCF1714876.1"/>
    </source>
</evidence>
<dbReference type="InterPro" id="IPR019545">
    <property type="entry name" value="DM13_domain"/>
</dbReference>